<reference evidence="7 8" key="1">
    <citation type="submission" date="2018-09" db="EMBL/GenBank/DDBJ databases">
        <authorList>
            <person name="Zhu H."/>
        </authorList>
    </citation>
    <scope>NUCLEOTIDE SEQUENCE [LARGE SCALE GENOMIC DNA]</scope>
    <source>
        <strain evidence="7 8">K2R10-39</strain>
    </source>
</reference>
<evidence type="ECO:0000256" key="1">
    <source>
        <dbReference type="ARBA" id="ARBA00023239"/>
    </source>
</evidence>
<dbReference type="InterPro" id="IPR012997">
    <property type="entry name" value="RplA"/>
</dbReference>
<name>A0A418X2H1_9BURK</name>
<dbReference type="GO" id="GO:0071555">
    <property type="term" value="P:cell wall organization"/>
    <property type="evidence" value="ECO:0007669"/>
    <property type="project" value="UniProtKB-KW"/>
</dbReference>
<dbReference type="PANTHER" id="PTHR34183:SF8">
    <property type="entry name" value="ENDOLYTIC PEPTIDOGLYCAN TRANSGLYCOSYLASE RLPA-RELATED"/>
    <property type="match status" value="1"/>
</dbReference>
<dbReference type="InterPro" id="IPR034718">
    <property type="entry name" value="RlpA"/>
</dbReference>
<dbReference type="AlphaFoldDB" id="A0A418X2H1"/>
<dbReference type="EC" id="4.2.2.-" evidence="3"/>
<evidence type="ECO:0000256" key="2">
    <source>
        <dbReference type="ARBA" id="ARBA00023316"/>
    </source>
</evidence>
<evidence type="ECO:0000256" key="3">
    <source>
        <dbReference type="HAMAP-Rule" id="MF_02071"/>
    </source>
</evidence>
<dbReference type="GO" id="GO:0000270">
    <property type="term" value="P:peptidoglycan metabolic process"/>
    <property type="evidence" value="ECO:0007669"/>
    <property type="project" value="UniProtKB-UniRule"/>
</dbReference>
<evidence type="ECO:0000313" key="8">
    <source>
        <dbReference type="Proteomes" id="UP000285190"/>
    </source>
</evidence>
<dbReference type="CDD" id="cd22268">
    <property type="entry name" value="DPBB_RlpA-like"/>
    <property type="match status" value="1"/>
</dbReference>
<keyword evidence="3" id="KW-0732">Signal</keyword>
<proteinExistence type="inferred from homology"/>
<gene>
    <name evidence="3" type="primary">rlpA</name>
    <name evidence="7" type="ORF">D3870_12150</name>
</gene>
<dbReference type="SUPFAM" id="SSF50685">
    <property type="entry name" value="Barwin-like endoglucanases"/>
    <property type="match status" value="1"/>
</dbReference>
<dbReference type="GO" id="GO:0008932">
    <property type="term" value="F:lytic endotransglycosylase activity"/>
    <property type="evidence" value="ECO:0007669"/>
    <property type="project" value="UniProtKB-UniRule"/>
</dbReference>
<evidence type="ECO:0000256" key="5">
    <source>
        <dbReference type="SAM" id="MobiDB-lite"/>
    </source>
</evidence>
<dbReference type="HAMAP" id="MF_02071">
    <property type="entry name" value="RlpA"/>
    <property type="match status" value="1"/>
</dbReference>
<comment type="function">
    <text evidence="3">Lytic transglycosylase with a strong preference for naked glycan strands that lack stem peptides.</text>
</comment>
<keyword evidence="2 3" id="KW-0961">Cell wall biogenesis/degradation</keyword>
<keyword evidence="1 3" id="KW-0456">Lyase</keyword>
<comment type="caution">
    <text evidence="7">The sequence shown here is derived from an EMBL/GenBank/DDBJ whole genome shotgun (WGS) entry which is preliminary data.</text>
</comment>
<organism evidence="7 8">
    <name type="scientific">Noviherbaspirillum cavernae</name>
    <dbReference type="NCBI Taxonomy" id="2320862"/>
    <lineage>
        <taxon>Bacteria</taxon>
        <taxon>Pseudomonadati</taxon>
        <taxon>Pseudomonadota</taxon>
        <taxon>Betaproteobacteria</taxon>
        <taxon>Burkholderiales</taxon>
        <taxon>Oxalobacteraceae</taxon>
        <taxon>Noviherbaspirillum</taxon>
    </lineage>
</organism>
<dbReference type="Pfam" id="PF03330">
    <property type="entry name" value="DPBB_1"/>
    <property type="match status" value="1"/>
</dbReference>
<dbReference type="InterPro" id="IPR036908">
    <property type="entry name" value="RlpA-like_sf"/>
</dbReference>
<dbReference type="PANTHER" id="PTHR34183">
    <property type="entry name" value="ENDOLYTIC PEPTIDOGLYCAN TRANSGLYCOSYLASE RLPA"/>
    <property type="match status" value="1"/>
</dbReference>
<feature type="signal peptide" evidence="3">
    <location>
        <begin position="1"/>
        <end position="21"/>
    </location>
</feature>
<dbReference type="RefSeq" id="WP_119739442.1">
    <property type="nucleotide sequence ID" value="NZ_QYUN01000002.1"/>
</dbReference>
<feature type="region of interest" description="Disordered" evidence="5">
    <location>
        <begin position="22"/>
        <end position="42"/>
    </location>
</feature>
<evidence type="ECO:0000313" key="7">
    <source>
        <dbReference type="EMBL" id="RJG06662.1"/>
    </source>
</evidence>
<accession>A0A418X2H1</accession>
<dbReference type="Proteomes" id="UP000285190">
    <property type="component" value="Unassembled WGS sequence"/>
</dbReference>
<evidence type="ECO:0000256" key="4">
    <source>
        <dbReference type="RuleBase" id="RU003495"/>
    </source>
</evidence>
<dbReference type="NCBIfam" id="TIGR00413">
    <property type="entry name" value="rlpA"/>
    <property type="match status" value="1"/>
</dbReference>
<dbReference type="OrthoDB" id="9779128at2"/>
<feature type="domain" description="RlpA-like protein double-psi beta-barrel" evidence="6">
    <location>
        <begin position="41"/>
        <end position="129"/>
    </location>
</feature>
<dbReference type="Gene3D" id="2.40.40.10">
    <property type="entry name" value="RlpA-like domain"/>
    <property type="match status" value="1"/>
</dbReference>
<evidence type="ECO:0000259" key="6">
    <source>
        <dbReference type="Pfam" id="PF03330"/>
    </source>
</evidence>
<feature type="compositionally biased region" description="Basic and acidic residues" evidence="5">
    <location>
        <begin position="31"/>
        <end position="41"/>
    </location>
</feature>
<feature type="chain" id="PRO_5019594666" description="Endolytic peptidoglycan transglycosylase RlpA" evidence="3">
    <location>
        <begin position="22"/>
        <end position="159"/>
    </location>
</feature>
<sequence precursor="true">MLAFPALFLVIVCLHGGQVFAQQSRPASKKPTPDHSGEARKGKASYYGKQFYGRTMADGTPMNPHSNVAASRTLPLGTRAEVRNLVNGKSEIVVIKDRGPYIDGRIIDLSPRIADKLGMRQQGVVPVEVRPLHVPQPDGSVKLGVAALEGNRALLTSGE</sequence>
<comment type="similarity">
    <text evidence="3 4">Belongs to the RlpA family.</text>
</comment>
<protein>
    <recommendedName>
        <fullName evidence="3">Endolytic peptidoglycan transglycosylase RlpA</fullName>
        <ecNumber evidence="3">4.2.2.-</ecNumber>
    </recommendedName>
</protein>
<dbReference type="InterPro" id="IPR009009">
    <property type="entry name" value="RlpA-like_DPBB"/>
</dbReference>
<keyword evidence="8" id="KW-1185">Reference proteome</keyword>
<dbReference type="EMBL" id="QYUN01000002">
    <property type="protein sequence ID" value="RJG06662.1"/>
    <property type="molecule type" value="Genomic_DNA"/>
</dbReference>